<sequence length="587" mass="64872">MTVSVVVTLPTHTAPSYGQRIHGRPSSITGVEEFRGIPYGIVPARWQHAQLRDRLPQDTFDATRNGPRCPQPQEPNNSDFFQSHLDFPTDVEESEFECLNLFITRPSPDILNAAGFDSDNSGLPVYVYIHGGAYGFGAGTDPMWDPARLVKKSVSLGTPIIVATVNYRLNMFGFAASTEIIETQPEDKKGCNLGLGDQRVALQWVQQNIAAFGGDPRRVTVGGQSAGGSSSHAHVLEAVLGKSQPLCQQGIIQSGAVGVLGPIPMEAADARWATFCKALGAPTGDSEARMAFMRTVPVADILRANAILGWFVFPLVIDDLTISQRPNGRWNVHLDHNDLEKLSDHSASHDQQPIAVLVGDTDLEGTLHQFSVSQLESFEEIHRKSAAEVSEAFRKEFYTAYHLRPGISKENLQNQVYRFLSDIQFGYPVQRCREELMSWEVATSSTLDDALTPRPTKVESFRMAVGNPFPGINHGKAHHCVDLIYIYDCFAEALRESDRMLPEGTVPNASLVDRVQTDWINFITGSQSANYQPGLATVYHPDRTATKVEMALDEDWVDRMSRLSLIDRYPRETKHIANILSGGGHLF</sequence>
<dbReference type="Gene3D" id="3.40.50.1820">
    <property type="entry name" value="alpha/beta hydrolase"/>
    <property type="match status" value="1"/>
</dbReference>
<accession>A0A319A4A9</accession>
<evidence type="ECO:0000259" key="4">
    <source>
        <dbReference type="Pfam" id="PF00135"/>
    </source>
</evidence>
<reference evidence="5 6" key="1">
    <citation type="submission" date="2016-12" db="EMBL/GenBank/DDBJ databases">
        <title>The genomes of Aspergillus section Nigri reveals drivers in fungal speciation.</title>
        <authorList>
            <consortium name="DOE Joint Genome Institute"/>
            <person name="Vesth T.C."/>
            <person name="Nybo J."/>
            <person name="Theobald S."/>
            <person name="Brandl J."/>
            <person name="Frisvad J.C."/>
            <person name="Nielsen K.F."/>
            <person name="Lyhne E.K."/>
            <person name="Kogle M.E."/>
            <person name="Kuo A."/>
            <person name="Riley R."/>
            <person name="Clum A."/>
            <person name="Nolan M."/>
            <person name="Lipzen A."/>
            <person name="Salamov A."/>
            <person name="Henrissat B."/>
            <person name="Wiebenga A."/>
            <person name="De Vries R.P."/>
            <person name="Grigoriev I.V."/>
            <person name="Mortensen U.H."/>
            <person name="Andersen M.R."/>
            <person name="Baker S.E."/>
        </authorList>
    </citation>
    <scope>NUCLEOTIDE SEQUENCE [LARGE SCALE GENOMIC DNA]</scope>
    <source>
        <strain evidence="5 6">JOP 1030-1</strain>
    </source>
</reference>
<dbReference type="GO" id="GO:0016787">
    <property type="term" value="F:hydrolase activity"/>
    <property type="evidence" value="ECO:0007669"/>
    <property type="project" value="UniProtKB-KW"/>
</dbReference>
<dbReference type="EMBL" id="KZ821253">
    <property type="protein sequence ID" value="PYH42272.1"/>
    <property type="molecule type" value="Genomic_DNA"/>
</dbReference>
<dbReference type="Proteomes" id="UP000248349">
    <property type="component" value="Unassembled WGS sequence"/>
</dbReference>
<protein>
    <recommendedName>
        <fullName evidence="3">Carboxylic ester hydrolase</fullName>
        <ecNumber evidence="3">3.1.1.-</ecNumber>
    </recommendedName>
</protein>
<evidence type="ECO:0000256" key="1">
    <source>
        <dbReference type="ARBA" id="ARBA00005964"/>
    </source>
</evidence>
<evidence type="ECO:0000256" key="2">
    <source>
        <dbReference type="ARBA" id="ARBA00022801"/>
    </source>
</evidence>
<comment type="similarity">
    <text evidence="1 3">Belongs to the type-B carboxylesterase/lipase family.</text>
</comment>
<name>A0A319A4A9_9EURO</name>
<dbReference type="InterPro" id="IPR029058">
    <property type="entry name" value="AB_hydrolase_fold"/>
</dbReference>
<dbReference type="Pfam" id="PF00135">
    <property type="entry name" value="COesterase"/>
    <property type="match status" value="1"/>
</dbReference>
<dbReference type="PROSITE" id="PS00122">
    <property type="entry name" value="CARBOXYLESTERASE_B_1"/>
    <property type="match status" value="1"/>
</dbReference>
<dbReference type="PANTHER" id="PTHR11559">
    <property type="entry name" value="CARBOXYLESTERASE"/>
    <property type="match status" value="1"/>
</dbReference>
<evidence type="ECO:0000313" key="5">
    <source>
        <dbReference type="EMBL" id="PYH42272.1"/>
    </source>
</evidence>
<dbReference type="GeneID" id="37074899"/>
<proteinExistence type="inferred from homology"/>
<dbReference type="EC" id="3.1.1.-" evidence="3"/>
<keyword evidence="2 3" id="KW-0378">Hydrolase</keyword>
<dbReference type="InterPro" id="IPR019826">
    <property type="entry name" value="Carboxylesterase_B_AS"/>
</dbReference>
<dbReference type="InterPro" id="IPR050309">
    <property type="entry name" value="Type-B_Carboxylest/Lipase"/>
</dbReference>
<gene>
    <name evidence="5" type="ORF">BP01DRAFT_347064</name>
</gene>
<dbReference type="AlphaFoldDB" id="A0A319A4A9"/>
<dbReference type="STRING" id="1450539.A0A319A4A9"/>
<evidence type="ECO:0000256" key="3">
    <source>
        <dbReference type="RuleBase" id="RU361235"/>
    </source>
</evidence>
<dbReference type="InterPro" id="IPR002018">
    <property type="entry name" value="CarbesteraseB"/>
</dbReference>
<dbReference type="RefSeq" id="XP_025428254.1">
    <property type="nucleotide sequence ID" value="XM_025573671.1"/>
</dbReference>
<organism evidence="5 6">
    <name type="scientific">Aspergillus saccharolyticus JOP 1030-1</name>
    <dbReference type="NCBI Taxonomy" id="1450539"/>
    <lineage>
        <taxon>Eukaryota</taxon>
        <taxon>Fungi</taxon>
        <taxon>Dikarya</taxon>
        <taxon>Ascomycota</taxon>
        <taxon>Pezizomycotina</taxon>
        <taxon>Eurotiomycetes</taxon>
        <taxon>Eurotiomycetidae</taxon>
        <taxon>Eurotiales</taxon>
        <taxon>Aspergillaceae</taxon>
        <taxon>Aspergillus</taxon>
        <taxon>Aspergillus subgen. Circumdati</taxon>
    </lineage>
</organism>
<feature type="domain" description="Carboxylesterase type B" evidence="4">
    <location>
        <begin position="21"/>
        <end position="527"/>
    </location>
</feature>
<keyword evidence="6" id="KW-1185">Reference proteome</keyword>
<dbReference type="SUPFAM" id="SSF53474">
    <property type="entry name" value="alpha/beta-Hydrolases"/>
    <property type="match status" value="1"/>
</dbReference>
<evidence type="ECO:0000313" key="6">
    <source>
        <dbReference type="Proteomes" id="UP000248349"/>
    </source>
</evidence>
<dbReference type="OrthoDB" id="3200163at2759"/>